<accession>A0ABW2TE26</accession>
<keyword evidence="1" id="KW-0732">Signal</keyword>
<proteinExistence type="predicted"/>
<evidence type="ECO:0008006" key="4">
    <source>
        <dbReference type="Google" id="ProtNLM"/>
    </source>
</evidence>
<feature type="signal peptide" evidence="1">
    <location>
        <begin position="1"/>
        <end position="30"/>
    </location>
</feature>
<reference evidence="3" key="1">
    <citation type="journal article" date="2019" name="Int. J. Syst. Evol. Microbiol.">
        <title>The Global Catalogue of Microorganisms (GCM) 10K type strain sequencing project: providing services to taxonomists for standard genome sequencing and annotation.</title>
        <authorList>
            <consortium name="The Broad Institute Genomics Platform"/>
            <consortium name="The Broad Institute Genome Sequencing Center for Infectious Disease"/>
            <person name="Wu L."/>
            <person name="Ma J."/>
        </authorList>
    </citation>
    <scope>NUCLEOTIDE SEQUENCE [LARGE SCALE GENOMIC DNA]</scope>
    <source>
        <strain evidence="3">JCM 10083</strain>
    </source>
</reference>
<organism evidence="2 3">
    <name type="scientific">Streptosporangium amethystogenes subsp. fukuiense</name>
    <dbReference type="NCBI Taxonomy" id="698418"/>
    <lineage>
        <taxon>Bacteria</taxon>
        <taxon>Bacillati</taxon>
        <taxon>Actinomycetota</taxon>
        <taxon>Actinomycetes</taxon>
        <taxon>Streptosporangiales</taxon>
        <taxon>Streptosporangiaceae</taxon>
        <taxon>Streptosporangium</taxon>
    </lineage>
</organism>
<protein>
    <recommendedName>
        <fullName evidence="4">Secreted protein</fullName>
    </recommendedName>
</protein>
<sequence>MKTSRRLAIAGSLLLTATVAPFAGVQAAQAAVSCGYTTVTVDPLITHKGAGTPSQNNGLTSFRGRVFQLRTEPTFDYSQGNIASGYKSGDKVWIDVSENQGQSWTQCGPYYRDRTYFSYHKGKWMRVCVNVDGITQCATNGNKTGPGGSKWWDD</sequence>
<feature type="chain" id="PRO_5045221479" description="Secreted protein" evidence="1">
    <location>
        <begin position="31"/>
        <end position="154"/>
    </location>
</feature>
<evidence type="ECO:0000313" key="2">
    <source>
        <dbReference type="EMBL" id="MFC7606694.1"/>
    </source>
</evidence>
<dbReference type="Proteomes" id="UP001596514">
    <property type="component" value="Unassembled WGS sequence"/>
</dbReference>
<dbReference type="EMBL" id="JBHTEE010000001">
    <property type="protein sequence ID" value="MFC7606694.1"/>
    <property type="molecule type" value="Genomic_DNA"/>
</dbReference>
<evidence type="ECO:0000256" key="1">
    <source>
        <dbReference type="SAM" id="SignalP"/>
    </source>
</evidence>
<gene>
    <name evidence="2" type="ORF">ACFQVD_42020</name>
</gene>
<dbReference type="RefSeq" id="WP_343974325.1">
    <property type="nucleotide sequence ID" value="NZ_BAAAGK010000120.1"/>
</dbReference>
<keyword evidence="3" id="KW-1185">Reference proteome</keyword>
<dbReference type="PROSITE" id="PS51257">
    <property type="entry name" value="PROKAR_LIPOPROTEIN"/>
    <property type="match status" value="1"/>
</dbReference>
<name>A0ABW2TE26_9ACTN</name>
<comment type="caution">
    <text evidence="2">The sequence shown here is derived from an EMBL/GenBank/DDBJ whole genome shotgun (WGS) entry which is preliminary data.</text>
</comment>
<evidence type="ECO:0000313" key="3">
    <source>
        <dbReference type="Proteomes" id="UP001596514"/>
    </source>
</evidence>